<dbReference type="EMBL" id="LJGV01000022">
    <property type="protein sequence ID" value="OEU98787.1"/>
    <property type="molecule type" value="Genomic_DNA"/>
</dbReference>
<dbReference type="PATRIC" id="fig|943816.4.peg.2284"/>
<evidence type="ECO:0000313" key="2">
    <source>
        <dbReference type="Proteomes" id="UP000175829"/>
    </source>
</evidence>
<protein>
    <submittedName>
        <fullName evidence="1">Uncharacterized protein</fullName>
    </submittedName>
</protein>
<evidence type="ECO:0000313" key="1">
    <source>
        <dbReference type="EMBL" id="OEU98787.1"/>
    </source>
</evidence>
<reference evidence="1 2" key="1">
    <citation type="journal article" date="2016" name="Front. Microbiol.">
        <title>Comparative Genomics Analysis of Streptomyces Species Reveals Their Adaptation to the Marine Environment and Their Diversity at the Genomic Level.</title>
        <authorList>
            <person name="Tian X."/>
            <person name="Zhang Z."/>
            <person name="Yang T."/>
            <person name="Chen M."/>
            <person name="Li J."/>
            <person name="Chen F."/>
            <person name="Yang J."/>
            <person name="Li W."/>
            <person name="Zhang B."/>
            <person name="Zhang Z."/>
            <person name="Wu J."/>
            <person name="Zhang C."/>
            <person name="Long L."/>
            <person name="Xiao J."/>
        </authorList>
    </citation>
    <scope>NUCLEOTIDE SEQUENCE [LARGE SCALE GENOMIC DNA]</scope>
    <source>
        <strain evidence="1 2">SCSIO M10379</strain>
    </source>
</reference>
<name>A0A1E7K4C5_9ACTN</name>
<proteinExistence type="predicted"/>
<dbReference type="RefSeq" id="WP_019356202.1">
    <property type="nucleotide sequence ID" value="NZ_LJGV01000022.1"/>
</dbReference>
<organism evidence="1 2">
    <name type="scientific">Streptomyces qinglanensis</name>
    <dbReference type="NCBI Taxonomy" id="943816"/>
    <lineage>
        <taxon>Bacteria</taxon>
        <taxon>Bacillati</taxon>
        <taxon>Actinomycetota</taxon>
        <taxon>Actinomycetes</taxon>
        <taxon>Kitasatosporales</taxon>
        <taxon>Streptomycetaceae</taxon>
        <taxon>Streptomyces</taxon>
    </lineage>
</organism>
<sequence>MHADKLAIYLNDHLAGATFGTGLARRISRRGRSGVHGAELEHLAEQIADDRKSLLTIMGALGLPARRYKIYGGGAAELLERLKPNGVLHSTSGLSSLMELETLRLGVEGKTLLWRTLLRVAQHEDALDEDRIGQLLERALGQIDTIEALRLAAVEANFSQGVYRNATGKR</sequence>
<accession>A0A1E7K4C5</accession>
<gene>
    <name evidence="1" type="ORF">AN217_14220</name>
</gene>
<comment type="caution">
    <text evidence="1">The sequence shown here is derived from an EMBL/GenBank/DDBJ whole genome shotgun (WGS) entry which is preliminary data.</text>
</comment>
<dbReference type="Proteomes" id="UP000175829">
    <property type="component" value="Unassembled WGS sequence"/>
</dbReference>
<dbReference type="AlphaFoldDB" id="A0A1E7K4C5"/>